<dbReference type="InterPro" id="IPR002685">
    <property type="entry name" value="Glyco_trans_15"/>
</dbReference>
<dbReference type="EMBL" id="JARJCN010000001">
    <property type="protein sequence ID" value="KAJ7104435.1"/>
    <property type="molecule type" value="Genomic_DNA"/>
</dbReference>
<evidence type="ECO:0000256" key="3">
    <source>
        <dbReference type="PIRSR" id="PIRSR018153-1"/>
    </source>
</evidence>
<dbReference type="AlphaFoldDB" id="A0AAD6UJ44"/>
<comment type="caution">
    <text evidence="5">The sequence shown here is derived from an EMBL/GenBank/DDBJ whole genome shotgun (WGS) entry which is preliminary data.</text>
</comment>
<dbReference type="GO" id="GO:0006487">
    <property type="term" value="P:protein N-linked glycosylation"/>
    <property type="evidence" value="ECO:0007669"/>
    <property type="project" value="TreeGrafter"/>
</dbReference>
<proteinExistence type="inferred from homology"/>
<keyword evidence="6" id="KW-1185">Reference proteome</keyword>
<evidence type="ECO:0000313" key="6">
    <source>
        <dbReference type="Proteomes" id="UP001222325"/>
    </source>
</evidence>
<dbReference type="SUPFAM" id="SSF53448">
    <property type="entry name" value="Nucleotide-diphospho-sugar transferases"/>
    <property type="match status" value="1"/>
</dbReference>
<sequence>MYLAVLTRRRHVVFLVVLVLLRIRITHPGNVQPGIGPEPEGHPCAGRPRANATLLMLARNSDLEGAISSVKQMEGRFNKHCNYPWAFLNEEPFTEEFIGNMTRLTKSSVSFGQIPREHWFQPDWVDEDLARAGRDKMVEQEIIYAGSVPYVTFFFHQPLLQDYRYYWRPDIEYFCDMPYDPFYFMQEKDKIYGFTISFYEWEPTIPTLWSSVKEFIAEHPHYLAEDNAMAYLSDDGGATYNLCHFWSNFEIADMDFWRGEAYQAFFDFLERKGGFYYERWGDAPVHSIAVALFAPKDKLHFFTDVGYRHQPFEHCPQSDDWAQNKCACDKAESIDWRPQSCIPRFQRLFS</sequence>
<feature type="signal peptide" evidence="4">
    <location>
        <begin position="1"/>
        <end position="28"/>
    </location>
</feature>
<dbReference type="Proteomes" id="UP001222325">
    <property type="component" value="Unassembled WGS sequence"/>
</dbReference>
<name>A0AAD6UJ44_9AGAR</name>
<dbReference type="PANTHER" id="PTHR31121:SF6">
    <property type="entry name" value="ALPHA-1,2 MANNOSYLTRANSFERASE KTR1"/>
    <property type="match status" value="1"/>
</dbReference>
<protein>
    <submittedName>
        <fullName evidence="5">Glycosyltransferase family 15 protein</fullName>
    </submittedName>
</protein>
<evidence type="ECO:0000313" key="5">
    <source>
        <dbReference type="EMBL" id="KAJ7104435.1"/>
    </source>
</evidence>
<accession>A0AAD6UJ44</accession>
<dbReference type="FunFam" id="3.90.550.10:FF:000051">
    <property type="entry name" value="Alpha-1,2-mannosyltransferase (Ktr4)"/>
    <property type="match status" value="1"/>
</dbReference>
<evidence type="ECO:0000256" key="1">
    <source>
        <dbReference type="ARBA" id="ARBA00007677"/>
    </source>
</evidence>
<feature type="chain" id="PRO_5042258848" evidence="4">
    <location>
        <begin position="29"/>
        <end position="350"/>
    </location>
</feature>
<dbReference type="PANTHER" id="PTHR31121">
    <property type="entry name" value="ALPHA-1,2 MANNOSYLTRANSFERASE KTR1"/>
    <property type="match status" value="1"/>
</dbReference>
<keyword evidence="4" id="KW-0732">Signal</keyword>
<dbReference type="GO" id="GO:0016020">
    <property type="term" value="C:membrane"/>
    <property type="evidence" value="ECO:0007669"/>
    <property type="project" value="InterPro"/>
</dbReference>
<dbReference type="InterPro" id="IPR029044">
    <property type="entry name" value="Nucleotide-diphossugar_trans"/>
</dbReference>
<dbReference type="Gene3D" id="3.90.550.10">
    <property type="entry name" value="Spore Coat Polysaccharide Biosynthesis Protein SpsA, Chain A"/>
    <property type="match status" value="1"/>
</dbReference>
<evidence type="ECO:0000256" key="4">
    <source>
        <dbReference type="SAM" id="SignalP"/>
    </source>
</evidence>
<dbReference type="GO" id="GO:0000026">
    <property type="term" value="F:alpha-1,2-mannosyltransferase activity"/>
    <property type="evidence" value="ECO:0007669"/>
    <property type="project" value="TreeGrafter"/>
</dbReference>
<dbReference type="PIRSF" id="PIRSF018153">
    <property type="entry name" value="Glyco_trans_15"/>
    <property type="match status" value="1"/>
</dbReference>
<dbReference type="GO" id="GO:0000032">
    <property type="term" value="P:cell wall mannoprotein biosynthetic process"/>
    <property type="evidence" value="ECO:0007669"/>
    <property type="project" value="TreeGrafter"/>
</dbReference>
<keyword evidence="2" id="KW-0808">Transferase</keyword>
<gene>
    <name evidence="5" type="ORF">B0H15DRAFT_960766</name>
</gene>
<evidence type="ECO:0000256" key="2">
    <source>
        <dbReference type="ARBA" id="ARBA00022679"/>
    </source>
</evidence>
<comment type="similarity">
    <text evidence="1">Belongs to the glycosyltransferase 15 family.</text>
</comment>
<feature type="active site" description="Nucleophile" evidence="3">
    <location>
        <position position="250"/>
    </location>
</feature>
<reference evidence="5" key="1">
    <citation type="submission" date="2023-03" db="EMBL/GenBank/DDBJ databases">
        <title>Massive genome expansion in bonnet fungi (Mycena s.s.) driven by repeated elements and novel gene families across ecological guilds.</title>
        <authorList>
            <consortium name="Lawrence Berkeley National Laboratory"/>
            <person name="Harder C.B."/>
            <person name="Miyauchi S."/>
            <person name="Viragh M."/>
            <person name="Kuo A."/>
            <person name="Thoen E."/>
            <person name="Andreopoulos B."/>
            <person name="Lu D."/>
            <person name="Skrede I."/>
            <person name="Drula E."/>
            <person name="Henrissat B."/>
            <person name="Morin E."/>
            <person name="Kohler A."/>
            <person name="Barry K."/>
            <person name="LaButti K."/>
            <person name="Morin E."/>
            <person name="Salamov A."/>
            <person name="Lipzen A."/>
            <person name="Mereny Z."/>
            <person name="Hegedus B."/>
            <person name="Baldrian P."/>
            <person name="Stursova M."/>
            <person name="Weitz H."/>
            <person name="Taylor A."/>
            <person name="Grigoriev I.V."/>
            <person name="Nagy L.G."/>
            <person name="Martin F."/>
            <person name="Kauserud H."/>
        </authorList>
    </citation>
    <scope>NUCLEOTIDE SEQUENCE</scope>
    <source>
        <strain evidence="5">CBHHK173m</strain>
    </source>
</reference>
<dbReference type="GO" id="GO:0005794">
    <property type="term" value="C:Golgi apparatus"/>
    <property type="evidence" value="ECO:0007669"/>
    <property type="project" value="TreeGrafter"/>
</dbReference>
<dbReference type="Pfam" id="PF01793">
    <property type="entry name" value="Glyco_transf_15"/>
    <property type="match status" value="1"/>
</dbReference>
<organism evidence="5 6">
    <name type="scientific">Mycena belliarum</name>
    <dbReference type="NCBI Taxonomy" id="1033014"/>
    <lineage>
        <taxon>Eukaryota</taxon>
        <taxon>Fungi</taxon>
        <taxon>Dikarya</taxon>
        <taxon>Basidiomycota</taxon>
        <taxon>Agaricomycotina</taxon>
        <taxon>Agaricomycetes</taxon>
        <taxon>Agaricomycetidae</taxon>
        <taxon>Agaricales</taxon>
        <taxon>Marasmiineae</taxon>
        <taxon>Mycenaceae</taxon>
        <taxon>Mycena</taxon>
    </lineage>
</organism>